<dbReference type="RefSeq" id="WP_125976937.1">
    <property type="nucleotide sequence ID" value="NZ_BAAADY010000044.1"/>
</dbReference>
<reference evidence="3 4" key="1">
    <citation type="submission" date="2020-03" db="EMBL/GenBank/DDBJ databases">
        <title>Genomic Encyclopedia of Type Strains, Phase IV (KMG-IV): sequencing the most valuable type-strain genomes for metagenomic binning, comparative biology and taxonomic classification.</title>
        <authorList>
            <person name="Goeker M."/>
        </authorList>
    </citation>
    <scope>NUCLEOTIDE SEQUENCE [LARGE SCALE GENOMIC DNA]</scope>
    <source>
        <strain evidence="3 4">DSM 7225</strain>
    </source>
</reference>
<keyword evidence="4" id="KW-1185">Reference proteome</keyword>
<feature type="chain" id="PRO_5031168005" evidence="2">
    <location>
        <begin position="25"/>
        <end position="136"/>
    </location>
</feature>
<comment type="caution">
    <text evidence="3">The sequence shown here is derived from an EMBL/GenBank/DDBJ whole genome shotgun (WGS) entry which is preliminary data.</text>
</comment>
<feature type="region of interest" description="Disordered" evidence="1">
    <location>
        <begin position="117"/>
        <end position="136"/>
    </location>
</feature>
<dbReference type="Proteomes" id="UP000531251">
    <property type="component" value="Unassembled WGS sequence"/>
</dbReference>
<evidence type="ECO:0000313" key="3">
    <source>
        <dbReference type="EMBL" id="NJB96047.1"/>
    </source>
</evidence>
<evidence type="ECO:0000256" key="2">
    <source>
        <dbReference type="SAM" id="SignalP"/>
    </source>
</evidence>
<keyword evidence="2" id="KW-0732">Signal</keyword>
<feature type="signal peptide" evidence="2">
    <location>
        <begin position="1"/>
        <end position="24"/>
    </location>
</feature>
<accession>A0A7X6BBY0</accession>
<evidence type="ECO:0000313" key="4">
    <source>
        <dbReference type="Proteomes" id="UP000531251"/>
    </source>
</evidence>
<organism evidence="3 4">
    <name type="scientific">Sphingomonas trueperi</name>
    <dbReference type="NCBI Taxonomy" id="53317"/>
    <lineage>
        <taxon>Bacteria</taxon>
        <taxon>Pseudomonadati</taxon>
        <taxon>Pseudomonadota</taxon>
        <taxon>Alphaproteobacteria</taxon>
        <taxon>Sphingomonadales</taxon>
        <taxon>Sphingomonadaceae</taxon>
        <taxon>Sphingomonas</taxon>
    </lineage>
</organism>
<protein>
    <submittedName>
        <fullName evidence="3">Uncharacterized protein</fullName>
    </submittedName>
</protein>
<dbReference type="AlphaFoldDB" id="A0A7X6BBY0"/>
<dbReference type="EMBL" id="JAATJB010000001">
    <property type="protein sequence ID" value="NJB96047.1"/>
    <property type="molecule type" value="Genomic_DNA"/>
</dbReference>
<evidence type="ECO:0000256" key="1">
    <source>
        <dbReference type="SAM" id="MobiDB-lite"/>
    </source>
</evidence>
<feature type="compositionally biased region" description="Basic and acidic residues" evidence="1">
    <location>
        <begin position="120"/>
        <end position="136"/>
    </location>
</feature>
<sequence length="136" mass="14386">MLKRIAIITAAAAAPLLAAAPAHAQNAVQNGVLIIYGNDKCPTNKNGEEIVVCQRLDEGERFRIPKNIRETTPTDPQKGQSWAVRSQDALTTGNFGTGSCSTVGANGGTGCFVQRATAARAERRAQKKAETDLPLP</sequence>
<gene>
    <name evidence="3" type="ORF">GGR89_000339</name>
</gene>
<proteinExistence type="predicted"/>
<name>A0A7X6BBY0_9SPHN</name>